<name>A0A072UKZ7_MEDTR</name>
<dbReference type="AlphaFoldDB" id="A0A072UKZ7"/>
<dbReference type="EnsemblPlants" id="KEH29768">
    <property type="protein sequence ID" value="KEH29768"/>
    <property type="gene ID" value="MTR_4g051555"/>
</dbReference>
<protein>
    <submittedName>
        <fullName evidence="1 2">Uncharacterized protein</fullName>
    </submittedName>
</protein>
<evidence type="ECO:0000313" key="1">
    <source>
        <dbReference type="EMBL" id="KEH29768.1"/>
    </source>
</evidence>
<dbReference type="EMBL" id="CM001220">
    <property type="protein sequence ID" value="KEH29768.1"/>
    <property type="molecule type" value="Genomic_DNA"/>
</dbReference>
<evidence type="ECO:0000313" key="3">
    <source>
        <dbReference type="Proteomes" id="UP000002051"/>
    </source>
</evidence>
<reference evidence="1 3" key="1">
    <citation type="journal article" date="2011" name="Nature">
        <title>The Medicago genome provides insight into the evolution of rhizobial symbioses.</title>
        <authorList>
            <person name="Young N.D."/>
            <person name="Debelle F."/>
            <person name="Oldroyd G.E."/>
            <person name="Geurts R."/>
            <person name="Cannon S.B."/>
            <person name="Udvardi M.K."/>
            <person name="Benedito V.A."/>
            <person name="Mayer K.F."/>
            <person name="Gouzy J."/>
            <person name="Schoof H."/>
            <person name="Van de Peer Y."/>
            <person name="Proost S."/>
            <person name="Cook D.R."/>
            <person name="Meyers B.C."/>
            <person name="Spannagl M."/>
            <person name="Cheung F."/>
            <person name="De Mita S."/>
            <person name="Krishnakumar V."/>
            <person name="Gundlach H."/>
            <person name="Zhou S."/>
            <person name="Mudge J."/>
            <person name="Bharti A.K."/>
            <person name="Murray J.D."/>
            <person name="Naoumkina M.A."/>
            <person name="Rosen B."/>
            <person name="Silverstein K.A."/>
            <person name="Tang H."/>
            <person name="Rombauts S."/>
            <person name="Zhao P.X."/>
            <person name="Zhou P."/>
            <person name="Barbe V."/>
            <person name="Bardou P."/>
            <person name="Bechner M."/>
            <person name="Bellec A."/>
            <person name="Berger A."/>
            <person name="Berges H."/>
            <person name="Bidwell S."/>
            <person name="Bisseling T."/>
            <person name="Choisne N."/>
            <person name="Couloux A."/>
            <person name="Denny R."/>
            <person name="Deshpande S."/>
            <person name="Dai X."/>
            <person name="Doyle J.J."/>
            <person name="Dudez A.M."/>
            <person name="Farmer A.D."/>
            <person name="Fouteau S."/>
            <person name="Franken C."/>
            <person name="Gibelin C."/>
            <person name="Gish J."/>
            <person name="Goldstein S."/>
            <person name="Gonzalez A.J."/>
            <person name="Green P.J."/>
            <person name="Hallab A."/>
            <person name="Hartog M."/>
            <person name="Hua A."/>
            <person name="Humphray S.J."/>
            <person name="Jeong D.H."/>
            <person name="Jing Y."/>
            <person name="Jocker A."/>
            <person name="Kenton S.M."/>
            <person name="Kim D.J."/>
            <person name="Klee K."/>
            <person name="Lai H."/>
            <person name="Lang C."/>
            <person name="Lin S."/>
            <person name="Macmil S.L."/>
            <person name="Magdelenat G."/>
            <person name="Matthews L."/>
            <person name="McCorrison J."/>
            <person name="Monaghan E.L."/>
            <person name="Mun J.H."/>
            <person name="Najar F.Z."/>
            <person name="Nicholson C."/>
            <person name="Noirot C."/>
            <person name="O'Bleness M."/>
            <person name="Paule C.R."/>
            <person name="Poulain J."/>
            <person name="Prion F."/>
            <person name="Qin B."/>
            <person name="Qu C."/>
            <person name="Retzel E.F."/>
            <person name="Riddle C."/>
            <person name="Sallet E."/>
            <person name="Samain S."/>
            <person name="Samson N."/>
            <person name="Sanders I."/>
            <person name="Saurat O."/>
            <person name="Scarpelli C."/>
            <person name="Schiex T."/>
            <person name="Segurens B."/>
            <person name="Severin A.J."/>
            <person name="Sherrier D.J."/>
            <person name="Shi R."/>
            <person name="Sims S."/>
            <person name="Singer S.R."/>
            <person name="Sinharoy S."/>
            <person name="Sterck L."/>
            <person name="Viollet A."/>
            <person name="Wang B.B."/>
            <person name="Wang K."/>
            <person name="Wang M."/>
            <person name="Wang X."/>
            <person name="Warfsmann J."/>
            <person name="Weissenbach J."/>
            <person name="White D.D."/>
            <person name="White J.D."/>
            <person name="Wiley G.B."/>
            <person name="Wincker P."/>
            <person name="Xing Y."/>
            <person name="Yang L."/>
            <person name="Yao Z."/>
            <person name="Ying F."/>
            <person name="Zhai J."/>
            <person name="Zhou L."/>
            <person name="Zuber A."/>
            <person name="Denarie J."/>
            <person name="Dixon R.A."/>
            <person name="May G.D."/>
            <person name="Schwartz D.C."/>
            <person name="Rogers J."/>
            <person name="Quetier F."/>
            <person name="Town C.D."/>
            <person name="Roe B.A."/>
        </authorList>
    </citation>
    <scope>NUCLEOTIDE SEQUENCE [LARGE SCALE GENOMIC DNA]</scope>
    <source>
        <strain evidence="1">A17</strain>
        <strain evidence="2 3">cv. Jemalong A17</strain>
    </source>
</reference>
<dbReference type="Proteomes" id="UP000002051">
    <property type="component" value="Chromosome 4"/>
</dbReference>
<sequence length="89" mass="10190">MPNIPLRTLSNAARDVIVNVPGVDLGENKEEDFWKTVYYPLLKDDSDVDYMFRQNVLIYVGMKTYPTLTRLGASSSTTNQKFQTRNLTI</sequence>
<reference evidence="2" key="3">
    <citation type="submission" date="2015-04" db="UniProtKB">
        <authorList>
            <consortium name="EnsemblPlants"/>
        </authorList>
    </citation>
    <scope>IDENTIFICATION</scope>
    <source>
        <strain evidence="2">cv. Jemalong A17</strain>
    </source>
</reference>
<reference evidence="1 3" key="2">
    <citation type="journal article" date="2014" name="BMC Genomics">
        <title>An improved genome release (version Mt4.0) for the model legume Medicago truncatula.</title>
        <authorList>
            <person name="Tang H."/>
            <person name="Krishnakumar V."/>
            <person name="Bidwell S."/>
            <person name="Rosen B."/>
            <person name="Chan A."/>
            <person name="Zhou S."/>
            <person name="Gentzbittel L."/>
            <person name="Childs K.L."/>
            <person name="Yandell M."/>
            <person name="Gundlach H."/>
            <person name="Mayer K.F."/>
            <person name="Schwartz D.C."/>
            <person name="Town C.D."/>
        </authorList>
    </citation>
    <scope>GENOME REANNOTATION</scope>
    <source>
        <strain evidence="1">A17</strain>
        <strain evidence="2 3">cv. Jemalong A17</strain>
    </source>
</reference>
<keyword evidence="3" id="KW-1185">Reference proteome</keyword>
<evidence type="ECO:0000313" key="2">
    <source>
        <dbReference type="EnsemblPlants" id="KEH29768"/>
    </source>
</evidence>
<proteinExistence type="predicted"/>
<dbReference type="HOGENOM" id="CLU_2458185_0_0_1"/>
<gene>
    <name evidence="1" type="ordered locus">MTR_4g051555</name>
</gene>
<accession>A0A072UKZ7</accession>
<organism evidence="1 3">
    <name type="scientific">Medicago truncatula</name>
    <name type="common">Barrel medic</name>
    <name type="synonym">Medicago tribuloides</name>
    <dbReference type="NCBI Taxonomy" id="3880"/>
    <lineage>
        <taxon>Eukaryota</taxon>
        <taxon>Viridiplantae</taxon>
        <taxon>Streptophyta</taxon>
        <taxon>Embryophyta</taxon>
        <taxon>Tracheophyta</taxon>
        <taxon>Spermatophyta</taxon>
        <taxon>Magnoliopsida</taxon>
        <taxon>eudicotyledons</taxon>
        <taxon>Gunneridae</taxon>
        <taxon>Pentapetalae</taxon>
        <taxon>rosids</taxon>
        <taxon>fabids</taxon>
        <taxon>Fabales</taxon>
        <taxon>Fabaceae</taxon>
        <taxon>Papilionoideae</taxon>
        <taxon>50 kb inversion clade</taxon>
        <taxon>NPAAA clade</taxon>
        <taxon>Hologalegina</taxon>
        <taxon>IRL clade</taxon>
        <taxon>Trifolieae</taxon>
        <taxon>Medicago</taxon>
    </lineage>
</organism>